<comment type="caution">
    <text evidence="4">The sequence shown here is derived from an EMBL/GenBank/DDBJ whole genome shotgun (WGS) entry which is preliminary data.</text>
</comment>
<comment type="subunit">
    <text evidence="2">Monomer.</text>
</comment>
<dbReference type="Proteomes" id="UP001597438">
    <property type="component" value="Unassembled WGS sequence"/>
</dbReference>
<proteinExistence type="predicted"/>
<name>A0ABW5X4J0_9FLAO</name>
<comment type="cofactor">
    <cofactor evidence="1">
        <name>Ca(2+)</name>
        <dbReference type="ChEBI" id="CHEBI:29108"/>
    </cofactor>
</comment>
<accession>A0ABW5X4J0</accession>
<evidence type="ECO:0000256" key="2">
    <source>
        <dbReference type="ARBA" id="ARBA00011245"/>
    </source>
</evidence>
<dbReference type="InterPro" id="IPR011013">
    <property type="entry name" value="Gal_mutarotase_sf_dom"/>
</dbReference>
<reference evidence="5" key="1">
    <citation type="journal article" date="2019" name="Int. J. Syst. Evol. Microbiol.">
        <title>The Global Catalogue of Microorganisms (GCM) 10K type strain sequencing project: providing services to taxonomists for standard genome sequencing and annotation.</title>
        <authorList>
            <consortium name="The Broad Institute Genomics Platform"/>
            <consortium name="The Broad Institute Genome Sequencing Center for Infectious Disease"/>
            <person name="Wu L."/>
            <person name="Ma J."/>
        </authorList>
    </citation>
    <scope>NUCLEOTIDE SEQUENCE [LARGE SCALE GENOMIC DNA]</scope>
    <source>
        <strain evidence="5">KCTC 52925</strain>
    </source>
</reference>
<keyword evidence="3" id="KW-0106">Calcium</keyword>
<keyword evidence="5" id="KW-1185">Reference proteome</keyword>
<protein>
    <submittedName>
        <fullName evidence="4">Aldose 1-epimerase family protein</fullName>
    </submittedName>
</protein>
<evidence type="ECO:0000256" key="3">
    <source>
        <dbReference type="ARBA" id="ARBA00022837"/>
    </source>
</evidence>
<gene>
    <name evidence="4" type="ORF">ACFSYS_03180</name>
</gene>
<dbReference type="InterPro" id="IPR014718">
    <property type="entry name" value="GH-type_carb-bd"/>
</dbReference>
<organism evidence="4 5">
    <name type="scientific">Christiangramia antarctica</name>
    <dbReference type="NCBI Taxonomy" id="2058158"/>
    <lineage>
        <taxon>Bacteria</taxon>
        <taxon>Pseudomonadati</taxon>
        <taxon>Bacteroidota</taxon>
        <taxon>Flavobacteriia</taxon>
        <taxon>Flavobacteriales</taxon>
        <taxon>Flavobacteriaceae</taxon>
        <taxon>Christiangramia</taxon>
    </lineage>
</organism>
<dbReference type="InterPro" id="IPR008183">
    <property type="entry name" value="Aldose_1/G6P_1-epimerase"/>
</dbReference>
<dbReference type="Gene3D" id="2.70.98.10">
    <property type="match status" value="1"/>
</dbReference>
<dbReference type="PANTHER" id="PTHR11122:SF13">
    <property type="entry name" value="GLUCOSE-6-PHOSPHATE 1-EPIMERASE"/>
    <property type="match status" value="1"/>
</dbReference>
<dbReference type="RefSeq" id="WP_251740324.1">
    <property type="nucleotide sequence ID" value="NZ_JBHUOJ010000007.1"/>
</dbReference>
<dbReference type="SUPFAM" id="SSF74650">
    <property type="entry name" value="Galactose mutarotase-like"/>
    <property type="match status" value="1"/>
</dbReference>
<dbReference type="Pfam" id="PF01263">
    <property type="entry name" value="Aldose_epim"/>
    <property type="match status" value="1"/>
</dbReference>
<dbReference type="EMBL" id="JBHUOJ010000007">
    <property type="protein sequence ID" value="MFD2832273.1"/>
    <property type="molecule type" value="Genomic_DNA"/>
</dbReference>
<evidence type="ECO:0000256" key="1">
    <source>
        <dbReference type="ARBA" id="ARBA00001913"/>
    </source>
</evidence>
<dbReference type="InterPro" id="IPR037481">
    <property type="entry name" value="LacX"/>
</dbReference>
<dbReference type="PANTHER" id="PTHR11122">
    <property type="entry name" value="APOSPORY-ASSOCIATED PROTEIN C-RELATED"/>
    <property type="match status" value="1"/>
</dbReference>
<dbReference type="CDD" id="cd09024">
    <property type="entry name" value="Aldose_epim_lacX"/>
    <property type="match status" value="1"/>
</dbReference>
<sequence>MKKYSIENESLKVSVLKTGAELCSIYNKRNDKEYLWQGNPDIWGSHAPNLFPIIGTLKDGKYTFEGKEYTMPKHGLIRNNKNLLFKETTENELIFELESSEDTLKMYPFKFLYKITYILRKNQLQVIQEVTNLDDKSMYFNLGGHPAFNIQLYDKENLSDYSLEFNEDLDLETYLLDEDGLVSNKTEEILKNARRFQLTDDIFKKDALIFKNIEAKKISILSKENGRLLSVWYPDFEDLGIWSKPGAPFVCIEPWLGTAEHSNSDQKLENKYGIIKLDPEKNFSADYLITIT</sequence>
<evidence type="ECO:0000313" key="4">
    <source>
        <dbReference type="EMBL" id="MFD2832273.1"/>
    </source>
</evidence>
<evidence type="ECO:0000313" key="5">
    <source>
        <dbReference type="Proteomes" id="UP001597438"/>
    </source>
</evidence>